<accession>A0A2I0VFV6</accession>
<dbReference type="Pfam" id="PF07333">
    <property type="entry name" value="SLR1-BP"/>
    <property type="match status" value="1"/>
</dbReference>
<protein>
    <submittedName>
        <fullName evidence="5">Uncharacterized protein</fullName>
    </submittedName>
</protein>
<evidence type="ECO:0000256" key="2">
    <source>
        <dbReference type="ARBA" id="ARBA00022529"/>
    </source>
</evidence>
<gene>
    <name evidence="5" type="ORF">MA16_Dca029023</name>
</gene>
<sequence>MSPKLDAQKRCLMILRKSCNHYHCKARCLKKKNGIGLCSPSPVKNSYECLCVYDC</sequence>
<dbReference type="EMBL" id="KZ504446">
    <property type="protein sequence ID" value="PKU62302.1"/>
    <property type="molecule type" value="Genomic_DNA"/>
</dbReference>
<reference evidence="5 6" key="2">
    <citation type="journal article" date="2017" name="Nature">
        <title>The Apostasia genome and the evolution of orchids.</title>
        <authorList>
            <person name="Zhang G.Q."/>
            <person name="Liu K.W."/>
            <person name="Li Z."/>
            <person name="Lohaus R."/>
            <person name="Hsiao Y.Y."/>
            <person name="Niu S.C."/>
            <person name="Wang J.Y."/>
            <person name="Lin Y.C."/>
            <person name="Xu Q."/>
            <person name="Chen L.J."/>
            <person name="Yoshida K."/>
            <person name="Fujiwara S."/>
            <person name="Wang Z.W."/>
            <person name="Zhang Y.Q."/>
            <person name="Mitsuda N."/>
            <person name="Wang M."/>
            <person name="Liu G.H."/>
            <person name="Pecoraro L."/>
            <person name="Huang H.X."/>
            <person name="Xiao X.J."/>
            <person name="Lin M."/>
            <person name="Wu X.Y."/>
            <person name="Wu W.L."/>
            <person name="Chen Y.Y."/>
            <person name="Chang S.B."/>
            <person name="Sakamoto S."/>
            <person name="Ohme-Takagi M."/>
            <person name="Yagi M."/>
            <person name="Zeng S.J."/>
            <person name="Shen C.Y."/>
            <person name="Yeh C.M."/>
            <person name="Luo Y.B."/>
            <person name="Tsai W.C."/>
            <person name="Van de Peer Y."/>
            <person name="Liu Z.J."/>
        </authorList>
    </citation>
    <scope>NUCLEOTIDE SEQUENCE [LARGE SCALE GENOMIC DNA]</scope>
    <source>
        <tissue evidence="5">The whole plant</tissue>
    </source>
</reference>
<dbReference type="AlphaFoldDB" id="A0A2I0VFV6"/>
<comment type="similarity">
    <text evidence="1">Belongs to the DEFL family.</text>
</comment>
<dbReference type="GO" id="GO:0050832">
    <property type="term" value="P:defense response to fungus"/>
    <property type="evidence" value="ECO:0007669"/>
    <property type="project" value="UniProtKB-KW"/>
</dbReference>
<dbReference type="Proteomes" id="UP000233837">
    <property type="component" value="Unassembled WGS sequence"/>
</dbReference>
<organism evidence="5 6">
    <name type="scientific">Dendrobium catenatum</name>
    <dbReference type="NCBI Taxonomy" id="906689"/>
    <lineage>
        <taxon>Eukaryota</taxon>
        <taxon>Viridiplantae</taxon>
        <taxon>Streptophyta</taxon>
        <taxon>Embryophyta</taxon>
        <taxon>Tracheophyta</taxon>
        <taxon>Spermatophyta</taxon>
        <taxon>Magnoliopsida</taxon>
        <taxon>Liliopsida</taxon>
        <taxon>Asparagales</taxon>
        <taxon>Orchidaceae</taxon>
        <taxon>Epidendroideae</taxon>
        <taxon>Malaxideae</taxon>
        <taxon>Dendrobiinae</taxon>
        <taxon>Dendrobium</taxon>
    </lineage>
</organism>
<evidence type="ECO:0000256" key="4">
    <source>
        <dbReference type="ARBA" id="ARBA00022821"/>
    </source>
</evidence>
<dbReference type="GO" id="GO:0031640">
    <property type="term" value="P:killing of cells of another organism"/>
    <property type="evidence" value="ECO:0007669"/>
    <property type="project" value="UniProtKB-KW"/>
</dbReference>
<keyword evidence="3" id="KW-0295">Fungicide</keyword>
<reference evidence="5 6" key="1">
    <citation type="journal article" date="2016" name="Sci. Rep.">
        <title>The Dendrobium catenatum Lindl. genome sequence provides insights into polysaccharide synthase, floral development and adaptive evolution.</title>
        <authorList>
            <person name="Zhang G.Q."/>
            <person name="Xu Q."/>
            <person name="Bian C."/>
            <person name="Tsai W.C."/>
            <person name="Yeh C.M."/>
            <person name="Liu K.W."/>
            <person name="Yoshida K."/>
            <person name="Zhang L.S."/>
            <person name="Chang S.B."/>
            <person name="Chen F."/>
            <person name="Shi Y."/>
            <person name="Su Y.Y."/>
            <person name="Zhang Y.Q."/>
            <person name="Chen L.J."/>
            <person name="Yin Y."/>
            <person name="Lin M."/>
            <person name="Huang H."/>
            <person name="Deng H."/>
            <person name="Wang Z.W."/>
            <person name="Zhu S.L."/>
            <person name="Zhao X."/>
            <person name="Deng C."/>
            <person name="Niu S.C."/>
            <person name="Huang J."/>
            <person name="Wang M."/>
            <person name="Liu G.H."/>
            <person name="Yang H.J."/>
            <person name="Xiao X.J."/>
            <person name="Hsiao Y.Y."/>
            <person name="Wu W.L."/>
            <person name="Chen Y.Y."/>
            <person name="Mitsuda N."/>
            <person name="Ohme-Takagi M."/>
            <person name="Luo Y.B."/>
            <person name="Van de Peer Y."/>
            <person name="Liu Z.J."/>
        </authorList>
    </citation>
    <scope>NUCLEOTIDE SEQUENCE [LARGE SCALE GENOMIC DNA]</scope>
    <source>
        <tissue evidence="5">The whole plant</tissue>
    </source>
</reference>
<keyword evidence="6" id="KW-1185">Reference proteome</keyword>
<name>A0A2I0VFV6_9ASPA</name>
<dbReference type="InterPro" id="IPR010851">
    <property type="entry name" value="DEFL"/>
</dbReference>
<evidence type="ECO:0000313" key="5">
    <source>
        <dbReference type="EMBL" id="PKU62302.1"/>
    </source>
</evidence>
<keyword evidence="2" id="KW-0929">Antimicrobial</keyword>
<evidence type="ECO:0000313" key="6">
    <source>
        <dbReference type="Proteomes" id="UP000233837"/>
    </source>
</evidence>
<proteinExistence type="inferred from homology"/>
<keyword evidence="4" id="KW-0611">Plant defense</keyword>
<evidence type="ECO:0000256" key="3">
    <source>
        <dbReference type="ARBA" id="ARBA00022577"/>
    </source>
</evidence>
<evidence type="ECO:0000256" key="1">
    <source>
        <dbReference type="ARBA" id="ARBA00006722"/>
    </source>
</evidence>